<keyword evidence="5 7" id="KW-1133">Transmembrane helix</keyword>
<comment type="similarity">
    <text evidence="2">Belongs to the adenylyl cyclase class-3 family.</text>
</comment>
<dbReference type="PANTHER" id="PTHR43081:SF17">
    <property type="entry name" value="BLL5647 PROTEIN"/>
    <property type="match status" value="1"/>
</dbReference>
<organism evidence="10 11">
    <name type="scientific">Pseudonocardia ailaonensis</name>
    <dbReference type="NCBI Taxonomy" id="367279"/>
    <lineage>
        <taxon>Bacteria</taxon>
        <taxon>Bacillati</taxon>
        <taxon>Actinomycetota</taxon>
        <taxon>Actinomycetes</taxon>
        <taxon>Pseudonocardiales</taxon>
        <taxon>Pseudonocardiaceae</taxon>
        <taxon>Pseudonocardia</taxon>
    </lineage>
</organism>
<evidence type="ECO:0000256" key="6">
    <source>
        <dbReference type="ARBA" id="ARBA00023136"/>
    </source>
</evidence>
<comment type="caution">
    <text evidence="10">The sequence shown here is derived from an EMBL/GenBank/DDBJ whole genome shotgun (WGS) entry which is preliminary data.</text>
</comment>
<keyword evidence="3" id="KW-1003">Cell membrane</keyword>
<dbReference type="RefSeq" id="WP_344425653.1">
    <property type="nucleotide sequence ID" value="NZ_BAAAQK010000026.1"/>
</dbReference>
<protein>
    <recommendedName>
        <fullName evidence="12">Adenylate cyclase</fullName>
    </recommendedName>
</protein>
<dbReference type="InterPro" id="IPR029787">
    <property type="entry name" value="Nucleotide_cyclase"/>
</dbReference>
<feature type="transmembrane region" description="Helical" evidence="7">
    <location>
        <begin position="134"/>
        <end position="157"/>
    </location>
</feature>
<evidence type="ECO:0000313" key="10">
    <source>
        <dbReference type="EMBL" id="GAA1873812.1"/>
    </source>
</evidence>
<sequence>MSDRELRPGRPVLGLPVRLLLSGVVACANIGGALIVFVLAAWVVPTGSVADPGAVRLLNVAVFVGFVLVSTPLGVVFGHLAFRLRGRAARRDPARRARYLVVYGPLRIVRVLAVLWAGAVVLFGLLNLQFSPRLALSVAETITIGGIATCSLSFLLGERILRGAATRILAGEPPRSRAVPGVLLRPVLFWALGTAVPVIGLLVAGVSALAFRDVSAERLAAMILAIGGAALLAGLLTTIGAARAAADPVMAVRRAMQKVERGDLDVVVPVYDHTELGRLQAGFNTMVAGLRERERIRDLFGRHVGQEVAQAAAAAEQVELGGEVRRVAVLFVDLVGSTAMAAERPPAEVVDVLNGFFAVVVEVVEAHGGWINKFEGDAALAVFGAPTELDDVAGRALAAARELAERLAGGPLAAGIGVSAGDAVAGNVGDPRRYEYTVIGDPVNEAARLTDLAKSRGGVAASGAAVRLAEPAEAARWEVGDPVVLRGRTAPTPVAVPLRAGSPSDRPR</sequence>
<reference evidence="10 11" key="1">
    <citation type="journal article" date="2019" name="Int. J. Syst. Evol. Microbiol.">
        <title>The Global Catalogue of Microorganisms (GCM) 10K type strain sequencing project: providing services to taxonomists for standard genome sequencing and annotation.</title>
        <authorList>
            <consortium name="The Broad Institute Genomics Platform"/>
            <consortium name="The Broad Institute Genome Sequencing Center for Infectious Disease"/>
            <person name="Wu L."/>
            <person name="Ma J."/>
        </authorList>
    </citation>
    <scope>NUCLEOTIDE SEQUENCE [LARGE SCALE GENOMIC DNA]</scope>
    <source>
        <strain evidence="10 11">JCM 16009</strain>
    </source>
</reference>
<dbReference type="InterPro" id="IPR003660">
    <property type="entry name" value="HAMP_dom"/>
</dbReference>
<comment type="subcellular location">
    <subcellularLocation>
        <location evidence="1">Cell membrane</location>
        <topology evidence="1">Multi-pass membrane protein</topology>
    </subcellularLocation>
</comment>
<dbReference type="EMBL" id="BAAAQK010000026">
    <property type="protein sequence ID" value="GAA1873812.1"/>
    <property type="molecule type" value="Genomic_DNA"/>
</dbReference>
<dbReference type="Pfam" id="PF00211">
    <property type="entry name" value="Guanylate_cyc"/>
    <property type="match status" value="1"/>
</dbReference>
<dbReference type="Gene3D" id="3.30.70.1230">
    <property type="entry name" value="Nucleotide cyclase"/>
    <property type="match status" value="1"/>
</dbReference>
<keyword evidence="6 7" id="KW-0472">Membrane</keyword>
<dbReference type="Gene3D" id="6.10.340.10">
    <property type="match status" value="1"/>
</dbReference>
<evidence type="ECO:0000259" key="8">
    <source>
        <dbReference type="PROSITE" id="PS50125"/>
    </source>
</evidence>
<dbReference type="InterPro" id="IPR050697">
    <property type="entry name" value="Adenylyl/Guanylyl_Cyclase_3/4"/>
</dbReference>
<dbReference type="CDD" id="cd06225">
    <property type="entry name" value="HAMP"/>
    <property type="match status" value="1"/>
</dbReference>
<evidence type="ECO:0000259" key="9">
    <source>
        <dbReference type="PROSITE" id="PS50885"/>
    </source>
</evidence>
<dbReference type="SUPFAM" id="SSF55073">
    <property type="entry name" value="Nucleotide cyclase"/>
    <property type="match status" value="1"/>
</dbReference>
<feature type="transmembrane region" description="Helical" evidence="7">
    <location>
        <begin position="187"/>
        <end position="211"/>
    </location>
</feature>
<feature type="transmembrane region" description="Helical" evidence="7">
    <location>
        <begin position="223"/>
        <end position="246"/>
    </location>
</feature>
<accession>A0ABN2NLE1</accession>
<evidence type="ECO:0000313" key="11">
    <source>
        <dbReference type="Proteomes" id="UP001500449"/>
    </source>
</evidence>
<feature type="domain" description="HAMP" evidence="9">
    <location>
        <begin position="243"/>
        <end position="295"/>
    </location>
</feature>
<evidence type="ECO:0000256" key="5">
    <source>
        <dbReference type="ARBA" id="ARBA00022989"/>
    </source>
</evidence>
<feature type="transmembrane region" description="Helical" evidence="7">
    <location>
        <begin position="20"/>
        <end position="45"/>
    </location>
</feature>
<dbReference type="PANTHER" id="PTHR43081">
    <property type="entry name" value="ADENYLATE CYCLASE, TERMINAL-DIFFERENTIATION SPECIFIC-RELATED"/>
    <property type="match status" value="1"/>
</dbReference>
<dbReference type="SUPFAM" id="SSF158472">
    <property type="entry name" value="HAMP domain-like"/>
    <property type="match status" value="1"/>
</dbReference>
<dbReference type="PROSITE" id="PS50885">
    <property type="entry name" value="HAMP"/>
    <property type="match status" value="1"/>
</dbReference>
<dbReference type="SMART" id="SM00044">
    <property type="entry name" value="CYCc"/>
    <property type="match status" value="1"/>
</dbReference>
<evidence type="ECO:0000256" key="3">
    <source>
        <dbReference type="ARBA" id="ARBA00022475"/>
    </source>
</evidence>
<dbReference type="PROSITE" id="PS50125">
    <property type="entry name" value="GUANYLATE_CYCLASE_2"/>
    <property type="match status" value="1"/>
</dbReference>
<feature type="transmembrane region" description="Helical" evidence="7">
    <location>
        <begin position="108"/>
        <end position="128"/>
    </location>
</feature>
<keyword evidence="4 7" id="KW-0812">Transmembrane</keyword>
<proteinExistence type="inferred from homology"/>
<gene>
    <name evidence="10" type="ORF">GCM10009836_63540</name>
</gene>
<evidence type="ECO:0000256" key="1">
    <source>
        <dbReference type="ARBA" id="ARBA00004651"/>
    </source>
</evidence>
<evidence type="ECO:0008006" key="12">
    <source>
        <dbReference type="Google" id="ProtNLM"/>
    </source>
</evidence>
<evidence type="ECO:0000256" key="2">
    <source>
        <dbReference type="ARBA" id="ARBA00005381"/>
    </source>
</evidence>
<evidence type="ECO:0000256" key="7">
    <source>
        <dbReference type="SAM" id="Phobius"/>
    </source>
</evidence>
<dbReference type="SMART" id="SM00304">
    <property type="entry name" value="HAMP"/>
    <property type="match status" value="1"/>
</dbReference>
<dbReference type="Pfam" id="PF00672">
    <property type="entry name" value="HAMP"/>
    <property type="match status" value="1"/>
</dbReference>
<name>A0ABN2NLE1_9PSEU</name>
<dbReference type="Proteomes" id="UP001500449">
    <property type="component" value="Unassembled WGS sequence"/>
</dbReference>
<keyword evidence="11" id="KW-1185">Reference proteome</keyword>
<dbReference type="InterPro" id="IPR001054">
    <property type="entry name" value="A/G_cyclase"/>
</dbReference>
<feature type="transmembrane region" description="Helical" evidence="7">
    <location>
        <begin position="57"/>
        <end position="82"/>
    </location>
</feature>
<evidence type="ECO:0000256" key="4">
    <source>
        <dbReference type="ARBA" id="ARBA00022692"/>
    </source>
</evidence>
<dbReference type="CDD" id="cd07302">
    <property type="entry name" value="CHD"/>
    <property type="match status" value="1"/>
</dbReference>
<feature type="domain" description="Guanylate cyclase" evidence="8">
    <location>
        <begin position="328"/>
        <end position="450"/>
    </location>
</feature>